<dbReference type="OrthoDB" id="2150604at2759"/>
<evidence type="ECO:0000313" key="1">
    <source>
        <dbReference type="EMBL" id="KAF2096950.1"/>
    </source>
</evidence>
<dbReference type="PANTHER" id="PTHR28037:SF1">
    <property type="entry name" value="ALCOHOL O-ACETYLTRANSFERASE 1-RELATED"/>
    <property type="match status" value="1"/>
</dbReference>
<dbReference type="Gene3D" id="3.30.559.30">
    <property type="entry name" value="Nonribosomal peptide synthetase, condensation domain"/>
    <property type="match status" value="1"/>
</dbReference>
<gene>
    <name evidence="1" type="ORF">NA57DRAFT_42937</name>
</gene>
<sequence length="482" mass="53536">MSDPKTFQKLRPAGRLEKFSTARHALGIYNNVSSSAVYSTSKPGPKSIETLMFRTLAAVIAQHPSLTAIPVDEDKESTYFVRLPKVDLKDAVIFLDREHDFDETGGACDEELDNVVERYHNHDQKDRYGEIPFWKLIILREPKNNSRFAAAFIFHHAVGDGMSGLAFHRTFLTALQGVEASDSQDENFCTVITPPDMPMIPTLETLHPLPLSLFFLFKAIIAEFVYGPPKDHWNAEPISLDPDKRRRRFRSISLSSDLTQKLVAASRAHSTSVTGALVACFADSLFANLEPEKSAALLVDGAVSLRRFLPSNVINEDSMGCWVSRFEHKHLRTSTTVDAKSGGSPFPWEEAKAVKDSIDAELAKNGRDAVTGLLRWAGNMNQFFLKKNGKTRGNSFELSNVGVFKAHPSTKVNGTDHEDSGWRIGRMLFSQSADLTGPPVHVTVVTGGDGCLSIGFSWLAMNFEDAWFEKVLKDFRARLDGI</sequence>
<accession>A0A9P4I8G4</accession>
<dbReference type="Gene3D" id="3.30.559.10">
    <property type="entry name" value="Chloramphenicol acetyltransferase-like domain"/>
    <property type="match status" value="1"/>
</dbReference>
<proteinExistence type="predicted"/>
<dbReference type="EMBL" id="ML978129">
    <property type="protein sequence ID" value="KAF2096950.1"/>
    <property type="molecule type" value="Genomic_DNA"/>
</dbReference>
<organism evidence="1 2">
    <name type="scientific">Rhizodiscina lignyota</name>
    <dbReference type="NCBI Taxonomy" id="1504668"/>
    <lineage>
        <taxon>Eukaryota</taxon>
        <taxon>Fungi</taxon>
        <taxon>Dikarya</taxon>
        <taxon>Ascomycota</taxon>
        <taxon>Pezizomycotina</taxon>
        <taxon>Dothideomycetes</taxon>
        <taxon>Pleosporomycetidae</taxon>
        <taxon>Aulographales</taxon>
        <taxon>Rhizodiscinaceae</taxon>
        <taxon>Rhizodiscina</taxon>
    </lineage>
</organism>
<dbReference type="SUPFAM" id="SSF52777">
    <property type="entry name" value="CoA-dependent acyltransferases"/>
    <property type="match status" value="2"/>
</dbReference>
<dbReference type="AlphaFoldDB" id="A0A9P4I8G4"/>
<name>A0A9P4I8G4_9PEZI</name>
<dbReference type="Proteomes" id="UP000799772">
    <property type="component" value="Unassembled WGS sequence"/>
</dbReference>
<dbReference type="Pfam" id="PF07247">
    <property type="entry name" value="AATase"/>
    <property type="match status" value="1"/>
</dbReference>
<dbReference type="InterPro" id="IPR023213">
    <property type="entry name" value="CAT-like_dom_sf"/>
</dbReference>
<protein>
    <recommendedName>
        <fullName evidence="3">Alcohol acetyltransferase</fullName>
    </recommendedName>
</protein>
<evidence type="ECO:0000313" key="2">
    <source>
        <dbReference type="Proteomes" id="UP000799772"/>
    </source>
</evidence>
<dbReference type="InterPro" id="IPR010828">
    <property type="entry name" value="Atf2/Sli1-like"/>
</dbReference>
<comment type="caution">
    <text evidence="1">The sequence shown here is derived from an EMBL/GenBank/DDBJ whole genome shotgun (WGS) entry which is preliminary data.</text>
</comment>
<dbReference type="PANTHER" id="PTHR28037">
    <property type="entry name" value="ALCOHOL O-ACETYLTRANSFERASE 1-RELATED"/>
    <property type="match status" value="1"/>
</dbReference>
<keyword evidence="2" id="KW-1185">Reference proteome</keyword>
<evidence type="ECO:0008006" key="3">
    <source>
        <dbReference type="Google" id="ProtNLM"/>
    </source>
</evidence>
<dbReference type="GO" id="GO:0008080">
    <property type="term" value="F:N-acetyltransferase activity"/>
    <property type="evidence" value="ECO:0007669"/>
    <property type="project" value="TreeGrafter"/>
</dbReference>
<reference evidence="1" key="1">
    <citation type="journal article" date="2020" name="Stud. Mycol.">
        <title>101 Dothideomycetes genomes: a test case for predicting lifestyles and emergence of pathogens.</title>
        <authorList>
            <person name="Haridas S."/>
            <person name="Albert R."/>
            <person name="Binder M."/>
            <person name="Bloem J."/>
            <person name="Labutti K."/>
            <person name="Salamov A."/>
            <person name="Andreopoulos B."/>
            <person name="Baker S."/>
            <person name="Barry K."/>
            <person name="Bills G."/>
            <person name="Bluhm B."/>
            <person name="Cannon C."/>
            <person name="Castanera R."/>
            <person name="Culley D."/>
            <person name="Daum C."/>
            <person name="Ezra D."/>
            <person name="Gonzalez J."/>
            <person name="Henrissat B."/>
            <person name="Kuo A."/>
            <person name="Liang C."/>
            <person name="Lipzen A."/>
            <person name="Lutzoni F."/>
            <person name="Magnuson J."/>
            <person name="Mondo S."/>
            <person name="Nolan M."/>
            <person name="Ohm R."/>
            <person name="Pangilinan J."/>
            <person name="Park H.-J."/>
            <person name="Ramirez L."/>
            <person name="Alfaro M."/>
            <person name="Sun H."/>
            <person name="Tritt A."/>
            <person name="Yoshinaga Y."/>
            <person name="Zwiers L.-H."/>
            <person name="Turgeon B."/>
            <person name="Goodwin S."/>
            <person name="Spatafora J."/>
            <person name="Crous P."/>
            <person name="Grigoriev I."/>
        </authorList>
    </citation>
    <scope>NUCLEOTIDE SEQUENCE</scope>
    <source>
        <strain evidence="1">CBS 133067</strain>
    </source>
</reference>
<dbReference type="InterPro" id="IPR052058">
    <property type="entry name" value="Alcohol_O-acetyltransferase"/>
</dbReference>